<evidence type="ECO:0000259" key="2">
    <source>
        <dbReference type="Pfam" id="PF07085"/>
    </source>
</evidence>
<dbReference type="InParanoid" id="B8E163"/>
<dbReference type="SUPFAM" id="SSF75138">
    <property type="entry name" value="HprK N-terminal domain-like"/>
    <property type="match status" value="1"/>
</dbReference>
<comment type="subunit">
    <text evidence="1">Homohexamer.</text>
</comment>
<dbReference type="Proteomes" id="UP000007719">
    <property type="component" value="Chromosome"/>
</dbReference>
<evidence type="ECO:0000313" key="3">
    <source>
        <dbReference type="EMBL" id="ACK42191.1"/>
    </source>
</evidence>
<dbReference type="STRING" id="515635.Dtur_0910"/>
<organism evidence="3 4">
    <name type="scientific">Dictyoglomus turgidum (strain DSM 6724 / Z-1310)</name>
    <dbReference type="NCBI Taxonomy" id="515635"/>
    <lineage>
        <taxon>Bacteria</taxon>
        <taxon>Pseudomonadati</taxon>
        <taxon>Dictyoglomota</taxon>
        <taxon>Dictyoglomia</taxon>
        <taxon>Dictyoglomales</taxon>
        <taxon>Dictyoglomaceae</taxon>
        <taxon>Dictyoglomus</taxon>
    </lineage>
</organism>
<dbReference type="InterPro" id="IPR010766">
    <property type="entry name" value="DRTGG"/>
</dbReference>
<dbReference type="InterPro" id="IPR028979">
    <property type="entry name" value="Ser_kin/Pase_Hpr-like_N_sf"/>
</dbReference>
<dbReference type="Pfam" id="PF07085">
    <property type="entry name" value="DRTGG"/>
    <property type="match status" value="1"/>
</dbReference>
<protein>
    <submittedName>
        <fullName evidence="3">DRTGG domain protein</fullName>
    </submittedName>
</protein>
<accession>B8E163</accession>
<dbReference type="HOGENOM" id="CLU_140224_0_0_0"/>
<name>B8E163_DICTD</name>
<reference evidence="4" key="1">
    <citation type="journal article" date="2016" name="Front. Microbiol.">
        <title>The complete genome sequence of hyperthermophile Dictyoglomus turgidum DSM 6724 reveals a specialized carbohydrate fermentor.</title>
        <authorList>
            <person name="Brumm P.J."/>
            <person name="Gowda K."/>
            <person name="Robb F.T."/>
            <person name="Mead D.A."/>
        </authorList>
    </citation>
    <scope>NUCLEOTIDE SEQUENCE [LARGE SCALE GENOMIC DNA]</scope>
    <source>
        <strain evidence="4">DSM 6724 / Z-1310</strain>
    </source>
</reference>
<dbReference type="EnsemblBacteria" id="ACK42191">
    <property type="protein sequence ID" value="ACK42191"/>
    <property type="gene ID" value="Dtur_0910"/>
</dbReference>
<evidence type="ECO:0000256" key="1">
    <source>
        <dbReference type="ARBA" id="ARBA00011643"/>
    </source>
</evidence>
<keyword evidence="4" id="KW-1185">Reference proteome</keyword>
<feature type="domain" description="DRTGG" evidence="2">
    <location>
        <begin position="6"/>
        <end position="102"/>
    </location>
</feature>
<dbReference type="OrthoDB" id="9800390at2"/>
<dbReference type="KEGG" id="dtu:Dtur_0910"/>
<proteinExistence type="predicted"/>
<sequence length="119" mass="12923">MTLGKVREILKAQVLCGEENLNREISIVGATDLMSDALCLLEEGALLLTGLITIQVVRTAEMLDLVGVVFVRGKIPPKDVIDLARKSNLPLLSTKYPMYEACGLLYTAGFKGKKVDVDS</sequence>
<evidence type="ECO:0000313" key="4">
    <source>
        <dbReference type="Proteomes" id="UP000007719"/>
    </source>
</evidence>
<dbReference type="AlphaFoldDB" id="B8E163"/>
<dbReference type="eggNOG" id="COG4109">
    <property type="taxonomic scope" value="Bacteria"/>
</dbReference>
<dbReference type="RefSeq" id="WP_012583275.1">
    <property type="nucleotide sequence ID" value="NC_011661.1"/>
</dbReference>
<dbReference type="EMBL" id="CP001251">
    <property type="protein sequence ID" value="ACK42191.1"/>
    <property type="molecule type" value="Genomic_DNA"/>
</dbReference>
<dbReference type="Gene3D" id="3.40.1390.20">
    <property type="entry name" value="HprK N-terminal domain-like"/>
    <property type="match status" value="1"/>
</dbReference>
<gene>
    <name evidence="3" type="ordered locus">Dtur_0910</name>
</gene>